<feature type="signal peptide" evidence="3">
    <location>
        <begin position="1"/>
        <end position="19"/>
    </location>
</feature>
<feature type="region of interest" description="Disordered" evidence="1">
    <location>
        <begin position="399"/>
        <end position="418"/>
    </location>
</feature>
<accession>A0A6J8D0V1</accession>
<proteinExistence type="predicted"/>
<sequence length="418" mass="48115">MWCLALQLIFVLNADIVSAYFFINPSEVTWKDAQKLCNVPTIGDIIYTKRDFTELPEIFTAWTSSRNTTSDWTSFYGCLDASVNMVTINETKRTLNKYFPDSTHAVESETVFKCAYFCTTKGDIFTFFRHVCKCIYETELKSQLVKIPVCIFWDSTKQENVDDVYSISRRSLPIFKFETDLQTKIIQKGDGKPDKYHCLAKTNGTLTANDCTSKKKFTCEGGKQHYTVGYSGYGTWTNATYKCLVDYESLLKNQSIYSDYWLRYFMYEEDKENQQCVAIRKNGTSLSLTYQFRPCSDRWPVLCKDEHDSSHISTPLFVNHESQFSTDSTESTFTSTNLSDVQRPGVKKDTFVVGEIVVVNVVLFGLCILFVSMIKLRNHLNMQLCQTANQKLRRKTIHGNHIVQRDENSQRDNGVSLI</sequence>
<keyword evidence="5" id="KW-1185">Reference proteome</keyword>
<protein>
    <recommendedName>
        <fullName evidence="6">MRC</fullName>
    </recommendedName>
</protein>
<evidence type="ECO:0008006" key="6">
    <source>
        <dbReference type="Google" id="ProtNLM"/>
    </source>
</evidence>
<feature type="transmembrane region" description="Helical" evidence="2">
    <location>
        <begin position="351"/>
        <end position="374"/>
    </location>
</feature>
<keyword evidence="3" id="KW-0732">Signal</keyword>
<feature type="chain" id="PRO_5026651098" description="MRC" evidence="3">
    <location>
        <begin position="20"/>
        <end position="418"/>
    </location>
</feature>
<evidence type="ECO:0000256" key="3">
    <source>
        <dbReference type="SAM" id="SignalP"/>
    </source>
</evidence>
<evidence type="ECO:0000313" key="4">
    <source>
        <dbReference type="EMBL" id="CAC5401466.1"/>
    </source>
</evidence>
<keyword evidence="2" id="KW-0472">Membrane</keyword>
<dbReference type="EMBL" id="CACVKT020006421">
    <property type="protein sequence ID" value="CAC5401466.1"/>
    <property type="molecule type" value="Genomic_DNA"/>
</dbReference>
<dbReference type="AlphaFoldDB" id="A0A6J8D0V1"/>
<gene>
    <name evidence="4" type="ORF">MCOR_35548</name>
</gene>
<evidence type="ECO:0000313" key="5">
    <source>
        <dbReference type="Proteomes" id="UP000507470"/>
    </source>
</evidence>
<evidence type="ECO:0000256" key="1">
    <source>
        <dbReference type="SAM" id="MobiDB-lite"/>
    </source>
</evidence>
<name>A0A6J8D0V1_MYTCO</name>
<reference evidence="4 5" key="1">
    <citation type="submission" date="2020-06" db="EMBL/GenBank/DDBJ databases">
        <authorList>
            <person name="Li R."/>
            <person name="Bekaert M."/>
        </authorList>
    </citation>
    <scope>NUCLEOTIDE SEQUENCE [LARGE SCALE GENOMIC DNA]</scope>
    <source>
        <strain evidence="5">wild</strain>
    </source>
</reference>
<evidence type="ECO:0000256" key="2">
    <source>
        <dbReference type="SAM" id="Phobius"/>
    </source>
</evidence>
<dbReference type="Proteomes" id="UP000507470">
    <property type="component" value="Unassembled WGS sequence"/>
</dbReference>
<keyword evidence="2" id="KW-0812">Transmembrane</keyword>
<keyword evidence="2" id="KW-1133">Transmembrane helix</keyword>
<organism evidence="4 5">
    <name type="scientific">Mytilus coruscus</name>
    <name type="common">Sea mussel</name>
    <dbReference type="NCBI Taxonomy" id="42192"/>
    <lineage>
        <taxon>Eukaryota</taxon>
        <taxon>Metazoa</taxon>
        <taxon>Spiralia</taxon>
        <taxon>Lophotrochozoa</taxon>
        <taxon>Mollusca</taxon>
        <taxon>Bivalvia</taxon>
        <taxon>Autobranchia</taxon>
        <taxon>Pteriomorphia</taxon>
        <taxon>Mytilida</taxon>
        <taxon>Mytiloidea</taxon>
        <taxon>Mytilidae</taxon>
        <taxon>Mytilinae</taxon>
        <taxon>Mytilus</taxon>
    </lineage>
</organism>